<accession>A0A2N6UCB5</accession>
<reference evidence="2 3" key="1">
    <citation type="submission" date="2017-09" db="EMBL/GenBank/DDBJ databases">
        <title>Bacterial strain isolated from the female urinary microbiota.</title>
        <authorList>
            <person name="Thomas-White K."/>
            <person name="Kumar N."/>
            <person name="Forster S."/>
            <person name="Putonti C."/>
            <person name="Lawley T."/>
            <person name="Wolfe A.J."/>
        </authorList>
    </citation>
    <scope>NUCLEOTIDE SEQUENCE [LARGE SCALE GENOMIC DNA]</scope>
    <source>
        <strain evidence="2 3">UMB0240</strain>
    </source>
</reference>
<name>A0A2N6UCB5_9LACT</name>
<keyword evidence="3" id="KW-1185">Reference proteome</keyword>
<feature type="transmembrane region" description="Helical" evidence="1">
    <location>
        <begin position="30"/>
        <end position="53"/>
    </location>
</feature>
<protein>
    <submittedName>
        <fullName evidence="2">Uncharacterized protein</fullName>
    </submittedName>
</protein>
<keyword evidence="1" id="KW-0472">Membrane</keyword>
<dbReference type="PROSITE" id="PS51257">
    <property type="entry name" value="PROKAR_LIPOPROTEIN"/>
    <property type="match status" value="1"/>
</dbReference>
<organism evidence="2 3">
    <name type="scientific">Aerococcus viridans</name>
    <dbReference type="NCBI Taxonomy" id="1377"/>
    <lineage>
        <taxon>Bacteria</taxon>
        <taxon>Bacillati</taxon>
        <taxon>Bacillota</taxon>
        <taxon>Bacilli</taxon>
        <taxon>Lactobacillales</taxon>
        <taxon>Aerococcaceae</taxon>
        <taxon>Aerococcus</taxon>
    </lineage>
</organism>
<sequence>MTKIKWYLILFIALACFIFGLNTGELTFNIIAIILGFIVYRYGSGSILTEYYSRKEEQNIKHKQFQKALANGKSSKEGR</sequence>
<dbReference type="RefSeq" id="WP_070467565.1">
    <property type="nucleotide sequence ID" value="NZ_PNHQ01000023.1"/>
</dbReference>
<feature type="transmembrane region" description="Helical" evidence="1">
    <location>
        <begin position="7"/>
        <end position="24"/>
    </location>
</feature>
<dbReference type="EMBL" id="PNHQ01000023">
    <property type="protein sequence ID" value="PMC79203.1"/>
    <property type="molecule type" value="Genomic_DNA"/>
</dbReference>
<evidence type="ECO:0000313" key="3">
    <source>
        <dbReference type="Proteomes" id="UP000235701"/>
    </source>
</evidence>
<gene>
    <name evidence="2" type="ORF">CJ191_08080</name>
</gene>
<keyword evidence="1" id="KW-0812">Transmembrane</keyword>
<proteinExistence type="predicted"/>
<comment type="caution">
    <text evidence="2">The sequence shown here is derived from an EMBL/GenBank/DDBJ whole genome shotgun (WGS) entry which is preliminary data.</text>
</comment>
<evidence type="ECO:0000256" key="1">
    <source>
        <dbReference type="SAM" id="Phobius"/>
    </source>
</evidence>
<dbReference type="Proteomes" id="UP000235701">
    <property type="component" value="Unassembled WGS sequence"/>
</dbReference>
<evidence type="ECO:0000313" key="2">
    <source>
        <dbReference type="EMBL" id="PMC79203.1"/>
    </source>
</evidence>
<dbReference type="AlphaFoldDB" id="A0A2N6UCB5"/>
<keyword evidence="1" id="KW-1133">Transmembrane helix</keyword>